<accession>A0A5M3N5R6</accession>
<dbReference type="AlphaFoldDB" id="A0A5M3N5R6"/>
<dbReference type="Proteomes" id="UP000053558">
    <property type="component" value="Unassembled WGS sequence"/>
</dbReference>
<evidence type="ECO:0000313" key="2">
    <source>
        <dbReference type="EMBL" id="EIW86723.1"/>
    </source>
</evidence>
<dbReference type="GeneID" id="19208727"/>
<feature type="region of interest" description="Disordered" evidence="1">
    <location>
        <begin position="1"/>
        <end position="41"/>
    </location>
</feature>
<name>A0A5M3N5R6_CONPW</name>
<proteinExistence type="predicted"/>
<feature type="compositionally biased region" description="Polar residues" evidence="1">
    <location>
        <begin position="66"/>
        <end position="78"/>
    </location>
</feature>
<dbReference type="EMBL" id="JH711573">
    <property type="protein sequence ID" value="EIW86723.1"/>
    <property type="molecule type" value="Genomic_DNA"/>
</dbReference>
<organism evidence="2 3">
    <name type="scientific">Coniophora puteana (strain RWD-64-598)</name>
    <name type="common">Brown rot fungus</name>
    <dbReference type="NCBI Taxonomy" id="741705"/>
    <lineage>
        <taxon>Eukaryota</taxon>
        <taxon>Fungi</taxon>
        <taxon>Dikarya</taxon>
        <taxon>Basidiomycota</taxon>
        <taxon>Agaricomycotina</taxon>
        <taxon>Agaricomycetes</taxon>
        <taxon>Agaricomycetidae</taxon>
        <taxon>Boletales</taxon>
        <taxon>Coniophorineae</taxon>
        <taxon>Coniophoraceae</taxon>
        <taxon>Coniophora</taxon>
    </lineage>
</organism>
<reference evidence="3" key="1">
    <citation type="journal article" date="2012" name="Science">
        <title>The Paleozoic origin of enzymatic lignin decomposition reconstructed from 31 fungal genomes.</title>
        <authorList>
            <person name="Floudas D."/>
            <person name="Binder M."/>
            <person name="Riley R."/>
            <person name="Barry K."/>
            <person name="Blanchette R.A."/>
            <person name="Henrissat B."/>
            <person name="Martinez A.T."/>
            <person name="Otillar R."/>
            <person name="Spatafora J.W."/>
            <person name="Yadav J.S."/>
            <person name="Aerts A."/>
            <person name="Benoit I."/>
            <person name="Boyd A."/>
            <person name="Carlson A."/>
            <person name="Copeland A."/>
            <person name="Coutinho P.M."/>
            <person name="de Vries R.P."/>
            <person name="Ferreira P."/>
            <person name="Findley K."/>
            <person name="Foster B."/>
            <person name="Gaskell J."/>
            <person name="Glotzer D."/>
            <person name="Gorecki P."/>
            <person name="Heitman J."/>
            <person name="Hesse C."/>
            <person name="Hori C."/>
            <person name="Igarashi K."/>
            <person name="Jurgens J.A."/>
            <person name="Kallen N."/>
            <person name="Kersten P."/>
            <person name="Kohler A."/>
            <person name="Kuees U."/>
            <person name="Kumar T.K.A."/>
            <person name="Kuo A."/>
            <person name="LaButti K."/>
            <person name="Larrondo L.F."/>
            <person name="Lindquist E."/>
            <person name="Ling A."/>
            <person name="Lombard V."/>
            <person name="Lucas S."/>
            <person name="Lundell T."/>
            <person name="Martin R."/>
            <person name="McLaughlin D.J."/>
            <person name="Morgenstern I."/>
            <person name="Morin E."/>
            <person name="Murat C."/>
            <person name="Nagy L.G."/>
            <person name="Nolan M."/>
            <person name="Ohm R.A."/>
            <person name="Patyshakuliyeva A."/>
            <person name="Rokas A."/>
            <person name="Ruiz-Duenas F.J."/>
            <person name="Sabat G."/>
            <person name="Salamov A."/>
            <person name="Samejima M."/>
            <person name="Schmutz J."/>
            <person name="Slot J.C."/>
            <person name="St John F."/>
            <person name="Stenlid J."/>
            <person name="Sun H."/>
            <person name="Sun S."/>
            <person name="Syed K."/>
            <person name="Tsang A."/>
            <person name="Wiebenga A."/>
            <person name="Young D."/>
            <person name="Pisabarro A."/>
            <person name="Eastwood D.C."/>
            <person name="Martin F."/>
            <person name="Cullen D."/>
            <person name="Grigoriev I.V."/>
            <person name="Hibbett D.S."/>
        </authorList>
    </citation>
    <scope>NUCLEOTIDE SEQUENCE [LARGE SCALE GENOMIC DNA]</scope>
    <source>
        <strain evidence="3">RWD-64-598 SS2</strain>
    </source>
</reference>
<dbReference type="KEGG" id="cput:CONPUDRAFT_69153"/>
<feature type="region of interest" description="Disordered" evidence="1">
    <location>
        <begin position="54"/>
        <end position="87"/>
    </location>
</feature>
<feature type="compositionally biased region" description="Pro residues" evidence="1">
    <location>
        <begin position="24"/>
        <end position="41"/>
    </location>
</feature>
<protein>
    <submittedName>
        <fullName evidence="2">Uncharacterized protein</fullName>
    </submittedName>
</protein>
<gene>
    <name evidence="2" type="ORF">CONPUDRAFT_69153</name>
</gene>
<keyword evidence="3" id="KW-1185">Reference proteome</keyword>
<sequence>MSRTPWPGTPASSLFSFSGASDASPPPPSPTPTSPSSPAVPPLYIAASHACQSAAQSPSSAPRASGTSPCTSASHQATPSPFPAHPPSPPNPYHAYAFLTKKKDYSVDCTCGHFNIHMQGNGTANEVLTACVGKCCLTPVNLIAETVADLILTGEWKLDFQEMLHASVRTEVLNLPNNESFASFFHRCAAIELNSQLELTRARFTAMQEAAAIARTNSHGEIPTAFDNLSTASRVASAPGSDTLRYVNFRSVNGDRFPYGVIPPDGVVNRNLNPTFQSMVARLPTRTVSLTPSVDVTYYDVPVNSEPPYYWVPYGFAIGIFANPQLYYSVWSSGRGSEGHEVFSLDEAHAAMENALLEGRFGLIR</sequence>
<evidence type="ECO:0000313" key="3">
    <source>
        <dbReference type="Proteomes" id="UP000053558"/>
    </source>
</evidence>
<evidence type="ECO:0000256" key="1">
    <source>
        <dbReference type="SAM" id="MobiDB-lite"/>
    </source>
</evidence>
<feature type="compositionally biased region" description="Low complexity" evidence="1">
    <location>
        <begin position="54"/>
        <end position="65"/>
    </location>
</feature>
<dbReference type="RefSeq" id="XP_007762697.1">
    <property type="nucleotide sequence ID" value="XM_007764507.1"/>
</dbReference>
<comment type="caution">
    <text evidence="2">The sequence shown here is derived from an EMBL/GenBank/DDBJ whole genome shotgun (WGS) entry which is preliminary data.</text>
</comment>